<keyword evidence="9" id="KW-1185">Reference proteome</keyword>
<dbReference type="PANTHER" id="PTHR31645">
    <property type="entry name" value="OLIGOPEPTIDE TRANSPORTER YGL114W-RELATED"/>
    <property type="match status" value="1"/>
</dbReference>
<dbReference type="InterPro" id="IPR004813">
    <property type="entry name" value="OPT"/>
</dbReference>
<dbReference type="EMBL" id="CADIJX010000005">
    <property type="protein sequence ID" value="CAB3674149.1"/>
    <property type="molecule type" value="Genomic_DNA"/>
</dbReference>
<accession>A0A6S6ZGE4</accession>
<feature type="transmembrane region" description="Helical" evidence="7">
    <location>
        <begin position="186"/>
        <end position="206"/>
    </location>
</feature>
<feature type="transmembrane region" description="Helical" evidence="7">
    <location>
        <begin position="285"/>
        <end position="306"/>
    </location>
</feature>
<dbReference type="InterPro" id="IPR004814">
    <property type="entry name" value="Oligopep_transpt"/>
</dbReference>
<sequence length="691" mass="71133">MTQPVSVPANVTLPELTFRGVLLGALITVIFTASNVFLGLKVGLTFSSAIPAAVISMSVLRLFKDANILENNMVQTQASAAGTLSSIIFILPALVMMGHWQGFPFWQTLGICAAGGMLGVMFTIPLRHVMVVQSDLPYPEGVAAAEILRVGSAERAQDAAEDETAENAAQGTARGSAKPATGMGDIVTGGVIAAVVSFAASGLRVLGDSVSGWFALGGAVFRLPMGFSLALLGAGYLIGIVAGLAMLIGLIISWGIAVPILTAMGDMPTGQSLAQYATGLWSSQVRFIGAGVIGVGAIWTLATLFMPMARGVKASFSALTKAGAARAGQAPRTERDLSAGWISIVTLILVVILVITFQVFLSGAPLSASGIWKLVAYAVLFAFVFGFLVAAACGYMAGLVGSSTSPISGVGIVAIVLVSLLMLTLGGELLGAQNGVQMAIALSIFSTSAVVAVASISNDNLQDLKTGWLVGATPWRQQVALLIGCVVGAAVISPVLELLYNAYGFADAMPREGMDPGQALSAPQATLMLAIARGIFTHQLNWTMILIGMAVGVGLIVVDEILKRTCQVARIPVLAVGIGIYLPPTVAAPIVAGALLAWLLERALRRRAAAAGKPYEQYADAPNRRGVLIASGLIVGESLVGVLMAAIIGGAGTDAPLAIAGEAFASTASYLGLAVFVLVAVLFWRRVMRLA</sequence>
<feature type="transmembrane region" description="Helical" evidence="7">
    <location>
        <begin position="438"/>
        <end position="458"/>
    </location>
</feature>
<evidence type="ECO:0000256" key="4">
    <source>
        <dbReference type="ARBA" id="ARBA00022989"/>
    </source>
</evidence>
<feature type="transmembrane region" description="Helical" evidence="7">
    <location>
        <begin position="78"/>
        <end position="98"/>
    </location>
</feature>
<feature type="region of interest" description="Disordered" evidence="6">
    <location>
        <begin position="159"/>
        <end position="178"/>
    </location>
</feature>
<evidence type="ECO:0000256" key="1">
    <source>
        <dbReference type="ARBA" id="ARBA00004141"/>
    </source>
</evidence>
<feature type="transmembrane region" description="Helical" evidence="7">
    <location>
        <begin position="540"/>
        <end position="558"/>
    </location>
</feature>
<dbReference type="PANTHER" id="PTHR31645:SF0">
    <property type="entry name" value="OLIGOPEPTIDE TRANSPORTER YGL114W-RELATED"/>
    <property type="match status" value="1"/>
</dbReference>
<comment type="subcellular location">
    <subcellularLocation>
        <location evidence="1">Membrane</location>
        <topology evidence="1">Multi-pass membrane protein</topology>
    </subcellularLocation>
</comment>
<feature type="transmembrane region" description="Helical" evidence="7">
    <location>
        <begin position="406"/>
        <end position="426"/>
    </location>
</feature>
<reference evidence="8 9" key="1">
    <citation type="submission" date="2020-04" db="EMBL/GenBank/DDBJ databases">
        <authorList>
            <person name="De Canck E."/>
        </authorList>
    </citation>
    <scope>NUCLEOTIDE SEQUENCE [LARGE SCALE GENOMIC DNA]</scope>
    <source>
        <strain evidence="8 9">LMG 3431</strain>
    </source>
</reference>
<keyword evidence="4 7" id="KW-1133">Transmembrane helix</keyword>
<evidence type="ECO:0000256" key="2">
    <source>
        <dbReference type="ARBA" id="ARBA00022448"/>
    </source>
</evidence>
<evidence type="ECO:0000313" key="9">
    <source>
        <dbReference type="Proteomes" id="UP000494108"/>
    </source>
</evidence>
<gene>
    <name evidence="8" type="ORF">LMG3431_04012</name>
</gene>
<dbReference type="NCBIfam" id="TIGR00733">
    <property type="entry name" value="OPT family oligopeptide transporter"/>
    <property type="match status" value="1"/>
</dbReference>
<feature type="transmembrane region" description="Helical" evidence="7">
    <location>
        <begin position="45"/>
        <end position="63"/>
    </location>
</feature>
<name>A0A6S6ZGE4_9BURK</name>
<dbReference type="GO" id="GO:0035673">
    <property type="term" value="F:oligopeptide transmembrane transporter activity"/>
    <property type="evidence" value="ECO:0007669"/>
    <property type="project" value="InterPro"/>
</dbReference>
<evidence type="ECO:0000313" key="8">
    <source>
        <dbReference type="EMBL" id="CAB3674149.1"/>
    </source>
</evidence>
<feature type="transmembrane region" description="Helical" evidence="7">
    <location>
        <begin position="341"/>
        <end position="362"/>
    </location>
</feature>
<evidence type="ECO:0000256" key="7">
    <source>
        <dbReference type="SAM" id="Phobius"/>
    </source>
</evidence>
<dbReference type="NCBIfam" id="TIGR00728">
    <property type="entry name" value="OPT_sfam"/>
    <property type="match status" value="1"/>
</dbReference>
<dbReference type="Pfam" id="PF03169">
    <property type="entry name" value="OPT"/>
    <property type="match status" value="1"/>
</dbReference>
<protein>
    <recommendedName>
        <fullName evidence="10">Oligopeptide transporter, OPT family</fullName>
    </recommendedName>
</protein>
<keyword evidence="5 7" id="KW-0472">Membrane</keyword>
<feature type="transmembrane region" description="Helical" evidence="7">
    <location>
        <begin position="663"/>
        <end position="684"/>
    </location>
</feature>
<organism evidence="8 9">
    <name type="scientific">Achromobacter pestifer</name>
    <dbReference type="NCBI Taxonomy" id="1353889"/>
    <lineage>
        <taxon>Bacteria</taxon>
        <taxon>Pseudomonadati</taxon>
        <taxon>Pseudomonadota</taxon>
        <taxon>Betaproteobacteria</taxon>
        <taxon>Burkholderiales</taxon>
        <taxon>Alcaligenaceae</taxon>
        <taxon>Achromobacter</taxon>
    </lineage>
</organism>
<feature type="transmembrane region" description="Helical" evidence="7">
    <location>
        <begin position="105"/>
        <end position="126"/>
    </location>
</feature>
<evidence type="ECO:0000256" key="6">
    <source>
        <dbReference type="SAM" id="MobiDB-lite"/>
    </source>
</evidence>
<feature type="transmembrane region" description="Helical" evidence="7">
    <location>
        <begin position="213"/>
        <end position="238"/>
    </location>
</feature>
<dbReference type="GO" id="GO:0016020">
    <property type="term" value="C:membrane"/>
    <property type="evidence" value="ECO:0007669"/>
    <property type="project" value="UniProtKB-SubCell"/>
</dbReference>
<feature type="transmembrane region" description="Helical" evidence="7">
    <location>
        <begin position="627"/>
        <end position="651"/>
    </location>
</feature>
<dbReference type="AlphaFoldDB" id="A0A6S6ZGE4"/>
<dbReference type="Proteomes" id="UP000494108">
    <property type="component" value="Unassembled WGS sequence"/>
</dbReference>
<evidence type="ECO:0008006" key="10">
    <source>
        <dbReference type="Google" id="ProtNLM"/>
    </source>
</evidence>
<feature type="transmembrane region" description="Helical" evidence="7">
    <location>
        <begin position="20"/>
        <end position="38"/>
    </location>
</feature>
<dbReference type="InterPro" id="IPR045035">
    <property type="entry name" value="YSL-like"/>
</dbReference>
<feature type="transmembrane region" description="Helical" evidence="7">
    <location>
        <begin position="478"/>
        <end position="500"/>
    </location>
</feature>
<feature type="transmembrane region" description="Helical" evidence="7">
    <location>
        <begin position="374"/>
        <end position="400"/>
    </location>
</feature>
<proteinExistence type="predicted"/>
<keyword evidence="3 7" id="KW-0812">Transmembrane</keyword>
<feature type="transmembrane region" description="Helical" evidence="7">
    <location>
        <begin position="244"/>
        <end position="264"/>
    </location>
</feature>
<feature type="transmembrane region" description="Helical" evidence="7">
    <location>
        <begin position="578"/>
        <end position="600"/>
    </location>
</feature>
<dbReference type="RefSeq" id="WP_175176352.1">
    <property type="nucleotide sequence ID" value="NZ_CADIJX010000005.1"/>
</dbReference>
<keyword evidence="2" id="KW-0813">Transport</keyword>
<evidence type="ECO:0000256" key="3">
    <source>
        <dbReference type="ARBA" id="ARBA00022692"/>
    </source>
</evidence>
<evidence type="ECO:0000256" key="5">
    <source>
        <dbReference type="ARBA" id="ARBA00023136"/>
    </source>
</evidence>